<dbReference type="AlphaFoldDB" id="A0A943GQK3"/>
<evidence type="ECO:0000313" key="2">
    <source>
        <dbReference type="Proteomes" id="UP000738879"/>
    </source>
</evidence>
<dbReference type="EMBL" id="JAGZJA010000018">
    <property type="protein sequence ID" value="MBS5147641.1"/>
    <property type="molecule type" value="Genomic_DNA"/>
</dbReference>
<dbReference type="Gene3D" id="3.30.565.60">
    <property type="match status" value="1"/>
</dbReference>
<sequence>MLRGAIANALVHREYNAAFAGQAVSIEIYPDCVVIKSPGGLWGGKTVENLANGESACRDSTLMGLMRFVSLSGEAGSPAEENGMDIDLMLREMAVKSLPAPEFHAEIDSFTVTLGRHGTEIAEFRSWLASVGCSNLPQLERAVLLAVKQAGSITVKELHDRLGYDSDEIRTALKDLSRRAVLRLGDDDAYALSNVTADAENDKPQLGDVAGEQEGDLSLPPQEAIVKPLSVHGTLGSREIANMTGRQMSNVRYHLNRLIAEGVIAPTAEATSVHRRYVLV</sequence>
<dbReference type="Proteomes" id="UP000738879">
    <property type="component" value="Unassembled WGS sequence"/>
</dbReference>
<dbReference type="PANTHER" id="PTHR30595:SF6">
    <property type="entry name" value="SCHLAFEN ALBA-2 DOMAIN-CONTAINING PROTEIN"/>
    <property type="match status" value="1"/>
</dbReference>
<dbReference type="InterPro" id="IPR038475">
    <property type="entry name" value="RecG_C_sf"/>
</dbReference>
<proteinExistence type="predicted"/>
<dbReference type="Pfam" id="PF13749">
    <property type="entry name" value="HATPase_c_4"/>
    <property type="match status" value="1"/>
</dbReference>
<evidence type="ECO:0008006" key="3">
    <source>
        <dbReference type="Google" id="ProtNLM"/>
    </source>
</evidence>
<organism evidence="1 2">
    <name type="scientific">Collinsella intestinalis</name>
    <dbReference type="NCBI Taxonomy" id="147207"/>
    <lineage>
        <taxon>Bacteria</taxon>
        <taxon>Bacillati</taxon>
        <taxon>Actinomycetota</taxon>
        <taxon>Coriobacteriia</taxon>
        <taxon>Coriobacteriales</taxon>
        <taxon>Coriobacteriaceae</taxon>
        <taxon>Collinsella</taxon>
    </lineage>
</organism>
<dbReference type="PANTHER" id="PTHR30595">
    <property type="entry name" value="GLPR-RELATED TRANSCRIPTIONAL REPRESSOR"/>
    <property type="match status" value="1"/>
</dbReference>
<name>A0A943GQK3_9ACTN</name>
<evidence type="ECO:0000313" key="1">
    <source>
        <dbReference type="EMBL" id="MBS5147641.1"/>
    </source>
</evidence>
<reference evidence="1" key="1">
    <citation type="submission" date="2021-02" db="EMBL/GenBank/DDBJ databases">
        <title>Infant gut strain persistence is associated with maternal origin, phylogeny, and functional potential including surface adhesion and iron acquisition.</title>
        <authorList>
            <person name="Lou Y.C."/>
        </authorList>
    </citation>
    <scope>NUCLEOTIDE SEQUENCE</scope>
    <source>
        <strain evidence="1">L3_128_245G1_dasL3_128_245G1_concoct_49</strain>
    </source>
</reference>
<accession>A0A943GQK3</accession>
<protein>
    <recommendedName>
        <fullName evidence="3">ATP-dependent DNA helicase RecG C-terminal domain-containing protein</fullName>
    </recommendedName>
</protein>
<dbReference type="InterPro" id="IPR036390">
    <property type="entry name" value="WH_DNA-bd_sf"/>
</dbReference>
<dbReference type="SUPFAM" id="SSF46785">
    <property type="entry name" value="Winged helix' DNA-binding domain"/>
    <property type="match status" value="1"/>
</dbReference>
<comment type="caution">
    <text evidence="1">The sequence shown here is derived from an EMBL/GenBank/DDBJ whole genome shotgun (WGS) entry which is preliminary data.</text>
</comment>
<gene>
    <name evidence="1" type="ORF">KHY67_08150</name>
</gene>